<dbReference type="Pfam" id="PF03140">
    <property type="entry name" value="DUF247"/>
    <property type="match status" value="1"/>
</dbReference>
<dbReference type="OrthoDB" id="1896044at2759"/>
<name>A0A843WEH8_COLES</name>
<accession>A0A843WEH8</accession>
<dbReference type="PANTHER" id="PTHR31170">
    <property type="entry name" value="BNAC04G53230D PROTEIN"/>
    <property type="match status" value="1"/>
</dbReference>
<gene>
    <name evidence="1" type="ORF">Taro_039016</name>
</gene>
<sequence length="357" mass="40079">MVRGKKSLETMTRLLSGGGGEQVQPQEECAFLPDFFSDFFSGICVFAYSCKGACKGHGYKTGRCRHWQCCHLVAVDRYIQSSKLKFCLQPSVDRPFLAVDRYLVGGADHWTPQNAGVIILDMTEGTSKSGERRGVGADDILSVTQLSKLKGDIQKEIEAANQTEKTPGTPHLTNVRWGFAHLRRDLMLLENQIPFFVLVKLFEQSEIPFVGSREKPLTLMHLALAFLGVNTAESSRPPVEAVLDLLHLHHHYLDPGQLPRRSTDQIQNVPRMIPCATELRQAGVKFRQQDGVDSYLKVSFSEETMEISRLSVEDGTSTWLRNFIALEQCYPEVGSYFTRHGILMDNIINTESDVTIL</sequence>
<evidence type="ECO:0000313" key="2">
    <source>
        <dbReference type="Proteomes" id="UP000652761"/>
    </source>
</evidence>
<dbReference type="PANTHER" id="PTHR31170:SF25">
    <property type="entry name" value="BNAA09G04570D PROTEIN"/>
    <property type="match status" value="1"/>
</dbReference>
<dbReference type="InterPro" id="IPR004158">
    <property type="entry name" value="DUF247_pln"/>
</dbReference>
<comment type="caution">
    <text evidence="1">The sequence shown here is derived from an EMBL/GenBank/DDBJ whole genome shotgun (WGS) entry which is preliminary data.</text>
</comment>
<keyword evidence="2" id="KW-1185">Reference proteome</keyword>
<reference evidence="1" key="1">
    <citation type="submission" date="2017-07" db="EMBL/GenBank/DDBJ databases">
        <title>Taro Niue Genome Assembly and Annotation.</title>
        <authorList>
            <person name="Atibalentja N."/>
            <person name="Keating K."/>
            <person name="Fields C.J."/>
        </authorList>
    </citation>
    <scope>NUCLEOTIDE SEQUENCE</scope>
    <source>
        <strain evidence="1">Niue_2</strain>
        <tissue evidence="1">Leaf</tissue>
    </source>
</reference>
<organism evidence="1 2">
    <name type="scientific">Colocasia esculenta</name>
    <name type="common">Wild taro</name>
    <name type="synonym">Arum esculentum</name>
    <dbReference type="NCBI Taxonomy" id="4460"/>
    <lineage>
        <taxon>Eukaryota</taxon>
        <taxon>Viridiplantae</taxon>
        <taxon>Streptophyta</taxon>
        <taxon>Embryophyta</taxon>
        <taxon>Tracheophyta</taxon>
        <taxon>Spermatophyta</taxon>
        <taxon>Magnoliopsida</taxon>
        <taxon>Liliopsida</taxon>
        <taxon>Araceae</taxon>
        <taxon>Aroideae</taxon>
        <taxon>Colocasieae</taxon>
        <taxon>Colocasia</taxon>
    </lineage>
</organism>
<dbReference type="EMBL" id="NMUH01003563">
    <property type="protein sequence ID" value="MQM06196.1"/>
    <property type="molecule type" value="Genomic_DNA"/>
</dbReference>
<protein>
    <submittedName>
        <fullName evidence="1">Uncharacterized protein</fullName>
    </submittedName>
</protein>
<evidence type="ECO:0000313" key="1">
    <source>
        <dbReference type="EMBL" id="MQM06196.1"/>
    </source>
</evidence>
<dbReference type="AlphaFoldDB" id="A0A843WEH8"/>
<proteinExistence type="predicted"/>
<dbReference type="Proteomes" id="UP000652761">
    <property type="component" value="Unassembled WGS sequence"/>
</dbReference>